<gene>
    <name evidence="1" type="ORF">A0H81_04684</name>
</gene>
<comment type="caution">
    <text evidence="1">The sequence shown here is derived from an EMBL/GenBank/DDBJ whole genome shotgun (WGS) entry which is preliminary data.</text>
</comment>
<organism evidence="1 2">
    <name type="scientific">Grifola frondosa</name>
    <name type="common">Maitake</name>
    <name type="synonym">Polyporus frondosus</name>
    <dbReference type="NCBI Taxonomy" id="5627"/>
    <lineage>
        <taxon>Eukaryota</taxon>
        <taxon>Fungi</taxon>
        <taxon>Dikarya</taxon>
        <taxon>Basidiomycota</taxon>
        <taxon>Agaricomycotina</taxon>
        <taxon>Agaricomycetes</taxon>
        <taxon>Polyporales</taxon>
        <taxon>Grifolaceae</taxon>
        <taxon>Grifola</taxon>
    </lineage>
</organism>
<protein>
    <submittedName>
        <fullName evidence="1">Uncharacterized protein</fullName>
    </submittedName>
</protein>
<name>A0A1C7MER6_GRIFR</name>
<evidence type="ECO:0000313" key="1">
    <source>
        <dbReference type="EMBL" id="OBZ75298.1"/>
    </source>
</evidence>
<proteinExistence type="predicted"/>
<evidence type="ECO:0000313" key="2">
    <source>
        <dbReference type="Proteomes" id="UP000092993"/>
    </source>
</evidence>
<keyword evidence="2" id="KW-1185">Reference proteome</keyword>
<reference evidence="1 2" key="1">
    <citation type="submission" date="2016-03" db="EMBL/GenBank/DDBJ databases">
        <title>Whole genome sequencing of Grifola frondosa 9006-11.</title>
        <authorList>
            <person name="Min B."/>
            <person name="Park H."/>
            <person name="Kim J.-G."/>
            <person name="Cho H."/>
            <person name="Oh Y.-L."/>
            <person name="Kong W.-S."/>
            <person name="Choi I.-G."/>
        </authorList>
    </citation>
    <scope>NUCLEOTIDE SEQUENCE [LARGE SCALE GENOMIC DNA]</scope>
    <source>
        <strain evidence="1 2">9006-11</strain>
    </source>
</reference>
<dbReference type="EMBL" id="LUGG01000004">
    <property type="protein sequence ID" value="OBZ75298.1"/>
    <property type="molecule type" value="Genomic_DNA"/>
</dbReference>
<dbReference type="OrthoDB" id="411524at2759"/>
<dbReference type="Proteomes" id="UP000092993">
    <property type="component" value="Unassembled WGS sequence"/>
</dbReference>
<dbReference type="InterPro" id="IPR029044">
    <property type="entry name" value="Nucleotide-diphossugar_trans"/>
</dbReference>
<dbReference type="AlphaFoldDB" id="A0A1C7MER6"/>
<accession>A0A1C7MER6</accession>
<dbReference type="SUPFAM" id="SSF53448">
    <property type="entry name" value="Nucleotide-diphospho-sugar transferases"/>
    <property type="match status" value="1"/>
</dbReference>
<sequence length="309" mass="35470">MPHLQRVPSFPKSPSDHIILTYSMIKSSLPNIHPAARRCRPHEVIIMYSSSPIDFHIICDEDAQTYLEKRLNLITRPVHNIRVRFYRIPWESMIARIEREGAITTDHSAGIPGLMKLFIHEILPPHPEPQWHNANRICSCIMLLDLARLRAMRLMDSVHYRADPQAPSARPAAFEAMFGPPSQATGHYEDVKLGDQGYWWAIISHRPEIFEHLSYDWEISSCLMDMYMTGLGDDDADEEHEVRVQVHTWETPHKDQAVLPKMLHFNCLDGTSRYYEWEGWSTPRIASQCAGSLPPAHSTATSSVLLPFD</sequence>